<comment type="caution">
    <text evidence="1">The sequence shown here is derived from an EMBL/GenBank/DDBJ whole genome shotgun (WGS) entry which is preliminary data.</text>
</comment>
<evidence type="ECO:0000313" key="2">
    <source>
        <dbReference type="Proteomes" id="UP000616608"/>
    </source>
</evidence>
<dbReference type="InterPro" id="IPR025444">
    <property type="entry name" value="Monooxy_af470"/>
</dbReference>
<dbReference type="Proteomes" id="UP000616608">
    <property type="component" value="Unassembled WGS sequence"/>
</dbReference>
<dbReference type="RefSeq" id="WP_188615008.1">
    <property type="nucleotide sequence ID" value="NZ_BMJT01000006.1"/>
</dbReference>
<reference evidence="1" key="1">
    <citation type="journal article" date="2014" name="Int. J. Syst. Evol. Microbiol.">
        <title>Complete genome sequence of Corynebacterium casei LMG S-19264T (=DSM 44701T), isolated from a smear-ripened cheese.</title>
        <authorList>
            <consortium name="US DOE Joint Genome Institute (JGI-PGF)"/>
            <person name="Walter F."/>
            <person name="Albersmeier A."/>
            <person name="Kalinowski J."/>
            <person name="Ruckert C."/>
        </authorList>
    </citation>
    <scope>NUCLEOTIDE SEQUENCE</scope>
    <source>
        <strain evidence="1">CGMCC 1.15760</strain>
    </source>
</reference>
<accession>A0A917G7K1</accession>
<sequence>MSKVTPGRFTTENKEDIVVFLIGMRINQYWKPHKWLPVFASMPPLIKELYQNKEALGFLSMESYFGLRTSVMIQYWRSIDHLHAYAHQQQHLQAWKNFMQRVGKSNSVGIYHETYPITSGQYESVFSNMNDYGLAKALPKIPITASLHTAKQRLQP</sequence>
<proteinExistence type="predicted"/>
<keyword evidence="2" id="KW-1185">Reference proteome</keyword>
<organism evidence="1 2">
    <name type="scientific">Lysinibacillus alkalisoli</name>
    <dbReference type="NCBI Taxonomy" id="1911548"/>
    <lineage>
        <taxon>Bacteria</taxon>
        <taxon>Bacillati</taxon>
        <taxon>Bacillota</taxon>
        <taxon>Bacilli</taxon>
        <taxon>Bacillales</taxon>
        <taxon>Bacillaceae</taxon>
        <taxon>Lysinibacillus</taxon>
    </lineage>
</organism>
<dbReference type="AlphaFoldDB" id="A0A917G7K1"/>
<gene>
    <name evidence="1" type="ORF">GCM10007425_21010</name>
</gene>
<protein>
    <submittedName>
        <fullName evidence="1">Transcriptional regulator</fullName>
    </submittedName>
</protein>
<reference evidence="1" key="2">
    <citation type="submission" date="2020-09" db="EMBL/GenBank/DDBJ databases">
        <authorList>
            <person name="Sun Q."/>
            <person name="Zhou Y."/>
        </authorList>
    </citation>
    <scope>NUCLEOTIDE SEQUENCE</scope>
    <source>
        <strain evidence="1">CGMCC 1.15760</strain>
    </source>
</reference>
<name>A0A917G7K1_9BACI</name>
<evidence type="ECO:0000313" key="1">
    <source>
        <dbReference type="EMBL" id="GGG26233.1"/>
    </source>
</evidence>
<dbReference type="Pfam" id="PF13826">
    <property type="entry name" value="Monooxy_af470-like"/>
    <property type="match status" value="1"/>
</dbReference>
<dbReference type="EMBL" id="BMJT01000006">
    <property type="protein sequence ID" value="GGG26233.1"/>
    <property type="molecule type" value="Genomic_DNA"/>
</dbReference>